<evidence type="ECO:0000256" key="1">
    <source>
        <dbReference type="ARBA" id="ARBA00022741"/>
    </source>
</evidence>
<name>A0A5B9QN83_9BACT</name>
<evidence type="ECO:0000259" key="4">
    <source>
        <dbReference type="Pfam" id="PF07726"/>
    </source>
</evidence>
<dbReference type="InterPro" id="IPR041628">
    <property type="entry name" value="ChlI/MoxR_AAA_lid"/>
</dbReference>
<keyword evidence="1" id="KW-0547">Nucleotide-binding</keyword>
<keyword evidence="2" id="KW-0067">ATP-binding</keyword>
<dbReference type="Proteomes" id="UP000323917">
    <property type="component" value="Chromosome"/>
</dbReference>
<reference evidence="6 7" key="1">
    <citation type="submission" date="2019-08" db="EMBL/GenBank/DDBJ databases">
        <title>Deep-cultivation of Planctomycetes and their phenomic and genomic characterization uncovers novel biology.</title>
        <authorList>
            <person name="Wiegand S."/>
            <person name="Jogler M."/>
            <person name="Boedeker C."/>
            <person name="Pinto D."/>
            <person name="Vollmers J."/>
            <person name="Rivas-Marin E."/>
            <person name="Kohn T."/>
            <person name="Peeters S.H."/>
            <person name="Heuer A."/>
            <person name="Rast P."/>
            <person name="Oberbeckmann S."/>
            <person name="Bunk B."/>
            <person name="Jeske O."/>
            <person name="Meyerdierks A."/>
            <person name="Storesund J.E."/>
            <person name="Kallscheuer N."/>
            <person name="Luecker S."/>
            <person name="Lage O.M."/>
            <person name="Pohl T."/>
            <person name="Merkel B.J."/>
            <person name="Hornburger P."/>
            <person name="Mueller R.-W."/>
            <person name="Bruemmer F."/>
            <person name="Labrenz M."/>
            <person name="Spormann A.M."/>
            <person name="Op den Camp H."/>
            <person name="Overmann J."/>
            <person name="Amann R."/>
            <person name="Jetten M.S.M."/>
            <person name="Mascher T."/>
            <person name="Medema M.H."/>
            <person name="Devos D.P."/>
            <person name="Kaster A.-K."/>
            <person name="Ovreas L."/>
            <person name="Rohde M."/>
            <person name="Galperin M.Y."/>
            <person name="Jogler C."/>
        </authorList>
    </citation>
    <scope>NUCLEOTIDE SEQUENCE [LARGE SCALE GENOMIC DNA]</scope>
    <source>
        <strain evidence="6 7">Pr1d</strain>
    </source>
</reference>
<dbReference type="Gene3D" id="3.40.50.300">
    <property type="entry name" value="P-loop containing nucleotide triphosphate hydrolases"/>
    <property type="match status" value="1"/>
</dbReference>
<protein>
    <submittedName>
        <fullName evidence="6">ATPase RavA</fullName>
        <ecNumber evidence="6">3.6.3.-</ecNumber>
    </submittedName>
</protein>
<evidence type="ECO:0000313" key="6">
    <source>
        <dbReference type="EMBL" id="QEG35581.1"/>
    </source>
</evidence>
<dbReference type="CDD" id="cd00009">
    <property type="entry name" value="AAA"/>
    <property type="match status" value="1"/>
</dbReference>
<dbReference type="PIRSF" id="PIRSF002849">
    <property type="entry name" value="AAA_ATPase_chaperone_MoxR_prd"/>
    <property type="match status" value="1"/>
</dbReference>
<dbReference type="Pfam" id="PF17863">
    <property type="entry name" value="AAA_lid_2"/>
    <property type="match status" value="1"/>
</dbReference>
<dbReference type="Pfam" id="PF07726">
    <property type="entry name" value="AAA_3"/>
    <property type="match status" value="1"/>
</dbReference>
<dbReference type="InterPro" id="IPR050764">
    <property type="entry name" value="CbbQ/NirQ/NorQ/GpvN"/>
</dbReference>
<dbReference type="PANTHER" id="PTHR42759:SF1">
    <property type="entry name" value="MAGNESIUM-CHELATASE SUBUNIT CHLD"/>
    <property type="match status" value="1"/>
</dbReference>
<dbReference type="EC" id="3.6.3.-" evidence="6"/>
<dbReference type="KEGG" id="bgok:Pr1d_28820"/>
<comment type="similarity">
    <text evidence="3">Belongs to the MoxR family.</text>
</comment>
<feature type="domain" description="ChlI/MoxR AAA lid" evidence="5">
    <location>
        <begin position="262"/>
        <end position="326"/>
    </location>
</feature>
<dbReference type="FunFam" id="3.40.50.300:FF:000640">
    <property type="entry name" value="MoxR family ATPase"/>
    <property type="match status" value="1"/>
</dbReference>
<keyword evidence="7" id="KW-1185">Reference proteome</keyword>
<organism evidence="6 7">
    <name type="scientific">Bythopirellula goksoeyrii</name>
    <dbReference type="NCBI Taxonomy" id="1400387"/>
    <lineage>
        <taxon>Bacteria</taxon>
        <taxon>Pseudomonadati</taxon>
        <taxon>Planctomycetota</taxon>
        <taxon>Planctomycetia</taxon>
        <taxon>Pirellulales</taxon>
        <taxon>Lacipirellulaceae</taxon>
        <taxon>Bythopirellula</taxon>
    </lineage>
</organism>
<dbReference type="GO" id="GO:0005524">
    <property type="term" value="F:ATP binding"/>
    <property type="evidence" value="ECO:0007669"/>
    <property type="project" value="UniProtKB-KW"/>
</dbReference>
<gene>
    <name evidence="6" type="primary">ravA</name>
    <name evidence="6" type="ORF">Pr1d_28820</name>
</gene>
<dbReference type="RefSeq" id="WP_148074081.1">
    <property type="nucleotide sequence ID" value="NZ_CP042913.1"/>
</dbReference>
<dbReference type="AlphaFoldDB" id="A0A5B9QN83"/>
<dbReference type="GO" id="GO:0016887">
    <property type="term" value="F:ATP hydrolysis activity"/>
    <property type="evidence" value="ECO:0007669"/>
    <property type="project" value="InterPro"/>
</dbReference>
<evidence type="ECO:0000256" key="3">
    <source>
        <dbReference type="ARBA" id="ARBA00061607"/>
    </source>
</evidence>
<dbReference type="Gene3D" id="1.10.8.80">
    <property type="entry name" value="Magnesium chelatase subunit I, C-Terminal domain"/>
    <property type="match status" value="1"/>
</dbReference>
<sequence>MSPPQPVHENGQVIERLATAIDDIRAQLRQVIVGQEEVVDQLLISLFSRGHCMLEGVPGLAKTLLISTLSRTLNLSFSRIQFTPDLMPADITGTDIIEENRSTGQRDLRFLEGPLFSNIILADEINRTPPKTQAALLEAMQERQVTVGRIRHQLSDPFFVLATQNPIEQEGTYPLPEAQQDRFMFKVLVTYPSFDEEFEVARRTTTTPHDTIVPVVAPEEILALQKLVREVPVSDHVIRYTLSLVRQTRVHEEGVPDFIVDQLAWGAGPRAVQFLIIGAKARALMNRRSHVTVADIQALAKPVLRHRIVVNFAAESDGITSDKVIDSLLAATPTQEDELANDARFQAIFAS</sequence>
<dbReference type="InterPro" id="IPR027417">
    <property type="entry name" value="P-loop_NTPase"/>
</dbReference>
<dbReference type="PANTHER" id="PTHR42759">
    <property type="entry name" value="MOXR FAMILY PROTEIN"/>
    <property type="match status" value="1"/>
</dbReference>
<evidence type="ECO:0000313" key="7">
    <source>
        <dbReference type="Proteomes" id="UP000323917"/>
    </source>
</evidence>
<dbReference type="SUPFAM" id="SSF52540">
    <property type="entry name" value="P-loop containing nucleoside triphosphate hydrolases"/>
    <property type="match status" value="1"/>
</dbReference>
<evidence type="ECO:0000256" key="2">
    <source>
        <dbReference type="ARBA" id="ARBA00022840"/>
    </source>
</evidence>
<proteinExistence type="inferred from homology"/>
<dbReference type="EMBL" id="CP042913">
    <property type="protein sequence ID" value="QEG35581.1"/>
    <property type="molecule type" value="Genomic_DNA"/>
</dbReference>
<feature type="domain" description="ATPase AAA-3" evidence="4">
    <location>
        <begin position="51"/>
        <end position="185"/>
    </location>
</feature>
<accession>A0A5B9QN83</accession>
<dbReference type="InterPro" id="IPR011703">
    <property type="entry name" value="ATPase_AAA-3"/>
</dbReference>
<evidence type="ECO:0000259" key="5">
    <source>
        <dbReference type="Pfam" id="PF17863"/>
    </source>
</evidence>
<dbReference type="OrthoDB" id="9773454at2"/>
<keyword evidence="6" id="KW-0378">Hydrolase</keyword>